<accession>A0ACD3ZM88</accession>
<name>A0ACD3ZM88_FUSSC</name>
<evidence type="ECO:0000313" key="2">
    <source>
        <dbReference type="Proteomes" id="UP000830768"/>
    </source>
</evidence>
<gene>
    <name evidence="1" type="ORF">LCI18_013128</name>
</gene>
<dbReference type="Proteomes" id="UP000830768">
    <property type="component" value="Chromosome 11"/>
</dbReference>
<organism evidence="1 2">
    <name type="scientific">Fusarium solani subsp. cucurbitae</name>
    <name type="common">Neocosmosporum cucurbitae</name>
    <dbReference type="NCBI Taxonomy" id="2747967"/>
    <lineage>
        <taxon>Eukaryota</taxon>
        <taxon>Fungi</taxon>
        <taxon>Dikarya</taxon>
        <taxon>Ascomycota</taxon>
        <taxon>Pezizomycotina</taxon>
        <taxon>Sordariomycetes</taxon>
        <taxon>Hypocreomycetidae</taxon>
        <taxon>Hypocreales</taxon>
        <taxon>Nectriaceae</taxon>
        <taxon>Fusarium</taxon>
        <taxon>Fusarium solani species complex</taxon>
    </lineage>
</organism>
<sequence>MHHSIREEHDQAKALKESSFSALAYSHLEDGEFRVLVLEPGTRNDKLSCKLCICKHSDRISYLALSYAWGAPAKVEQVRCNDQMIGIGSNLHQALIHLRHARFDRIIWVDALCINQDDFDEQVLVWLGKADLHSTTVFESLIPSKWDTFRQGTNWNTIGLDFTIADHKDFPTPSDLGSLGQLLERPWFRRLWVLQEVALANHVTLMAGDSRISWDSFASLIHRVHRSGSSQRDFSATAQISVKAVIEIESTRRSMQSSAARHQRPLLSVLLATSSGECSDIRDKIFAVLALADDYDLDRDTDDLSPNYHLSPHEVFKKLARWYIARGSLNILSCTTRTEPEFSDELGGLPSWVPDWTRIYNDVPFIRYVDRLPFKAGLLVKESIVGAPRVEDDTLILSGVTVDVVKDVAPLPSSPIHPGAPTNLGSTLLHYKRWLCDHHDGWTERRRLPSN</sequence>
<evidence type="ECO:0000313" key="1">
    <source>
        <dbReference type="EMBL" id="UPL02194.1"/>
    </source>
</evidence>
<protein>
    <submittedName>
        <fullName evidence="1">Uncharacterized protein</fullName>
    </submittedName>
</protein>
<dbReference type="EMBL" id="CP090039">
    <property type="protein sequence ID" value="UPL02194.1"/>
    <property type="molecule type" value="Genomic_DNA"/>
</dbReference>
<proteinExistence type="predicted"/>
<keyword evidence="2" id="KW-1185">Reference proteome</keyword>
<reference evidence="1" key="1">
    <citation type="submission" date="2021-11" db="EMBL/GenBank/DDBJ databases">
        <title>Fusarium solani-melongenae Genome sequencing and assembly.</title>
        <authorList>
            <person name="Xie S."/>
            <person name="Huang L."/>
            <person name="Zhang X."/>
        </authorList>
    </citation>
    <scope>NUCLEOTIDE SEQUENCE</scope>
    <source>
        <strain evidence="1">CRI 24-3</strain>
    </source>
</reference>